<feature type="compositionally biased region" description="Basic and acidic residues" evidence="3">
    <location>
        <begin position="211"/>
        <end position="230"/>
    </location>
</feature>
<evidence type="ECO:0000259" key="5">
    <source>
        <dbReference type="Pfam" id="PF22048"/>
    </source>
</evidence>
<protein>
    <recommendedName>
        <fullName evidence="8">HMG box domain-containing protein</fullName>
    </recommendedName>
</protein>
<dbReference type="Proteomes" id="UP000761534">
    <property type="component" value="Unassembled WGS sequence"/>
</dbReference>
<keyword evidence="2" id="KW-0175">Coiled coil</keyword>
<evidence type="ECO:0008006" key="8">
    <source>
        <dbReference type="Google" id="ProtNLM"/>
    </source>
</evidence>
<dbReference type="GO" id="GO:0006366">
    <property type="term" value="P:transcription by RNA polymerase II"/>
    <property type="evidence" value="ECO:0007669"/>
    <property type="project" value="TreeGrafter"/>
</dbReference>
<comment type="caution">
    <text evidence="6">The sequence shown here is derived from an EMBL/GenBank/DDBJ whole genome shotgun (WGS) entry which is preliminary data.</text>
</comment>
<dbReference type="PANTHER" id="PTHR21680">
    <property type="entry name" value="COILED-COIL DOMAIN-CONTAINING PROTEIN 124"/>
    <property type="match status" value="1"/>
</dbReference>
<sequence length="230" mass="25703">MSQGNAISQISDELSIRSTLINARKAEQAEKKRQEEEAKLAAAEDAEWSKGSKGKSKKDAEAEKKAEAARKKAEREAMLKEEEASLPAKSVKSKQRGQEKVANRRAGKIDDFVSDKGVTLSASGIDDALDALEISTGVGANKKGVERHPERRFKAAYAAYEERRLPEYKQEHPGLRLNQYKELIRKEFEKSPENPFNQANQVSYNATQEEVAAKKASVREATERRLAEKK</sequence>
<dbReference type="GO" id="GO:0005634">
    <property type="term" value="C:nucleus"/>
    <property type="evidence" value="ECO:0007669"/>
    <property type="project" value="TreeGrafter"/>
</dbReference>
<dbReference type="Pfam" id="PF06244">
    <property type="entry name" value="Ccdc124"/>
    <property type="match status" value="1"/>
</dbReference>
<dbReference type="Pfam" id="PF22048">
    <property type="entry name" value="LSO1_2-like"/>
    <property type="match status" value="1"/>
</dbReference>
<reference evidence="6" key="1">
    <citation type="journal article" date="2019" name="G3 (Bethesda)">
        <title>Genome Assemblies of Two Rare Opportunistic Yeast Pathogens: Diutina rugosa (syn. Candida rugosa) and Trichomonascus ciferrii (syn. Candida ciferrii).</title>
        <authorList>
            <person name="Mixao V."/>
            <person name="Saus E."/>
            <person name="Hansen A.P."/>
            <person name="Lass-Florl C."/>
            <person name="Gabaldon T."/>
        </authorList>
    </citation>
    <scope>NUCLEOTIDE SEQUENCE</scope>
    <source>
        <strain evidence="6">CBS 4856</strain>
    </source>
</reference>
<keyword evidence="7" id="KW-1185">Reference proteome</keyword>
<feature type="compositionally biased region" description="Basic and acidic residues" evidence="3">
    <location>
        <begin position="25"/>
        <end position="39"/>
    </location>
</feature>
<dbReference type="InterPro" id="IPR054414">
    <property type="entry name" value="Ccdc124/Oxs1_C"/>
</dbReference>
<evidence type="ECO:0000256" key="2">
    <source>
        <dbReference type="ARBA" id="ARBA00023054"/>
    </source>
</evidence>
<evidence type="ECO:0000256" key="3">
    <source>
        <dbReference type="SAM" id="MobiDB-lite"/>
    </source>
</evidence>
<dbReference type="AlphaFoldDB" id="A0A642UV48"/>
<gene>
    <name evidence="6" type="ORF">TRICI_005343</name>
</gene>
<dbReference type="VEuPathDB" id="FungiDB:TRICI_005343"/>
<dbReference type="GO" id="GO:0003713">
    <property type="term" value="F:transcription coactivator activity"/>
    <property type="evidence" value="ECO:0007669"/>
    <property type="project" value="TreeGrafter"/>
</dbReference>
<name>A0A642UV48_9ASCO</name>
<organism evidence="6 7">
    <name type="scientific">Trichomonascus ciferrii</name>
    <dbReference type="NCBI Taxonomy" id="44093"/>
    <lineage>
        <taxon>Eukaryota</taxon>
        <taxon>Fungi</taxon>
        <taxon>Dikarya</taxon>
        <taxon>Ascomycota</taxon>
        <taxon>Saccharomycotina</taxon>
        <taxon>Dipodascomycetes</taxon>
        <taxon>Dipodascales</taxon>
        <taxon>Trichomonascaceae</taxon>
        <taxon>Trichomonascus</taxon>
        <taxon>Trichomonascus ciferrii complex</taxon>
    </lineage>
</organism>
<dbReference type="InterPro" id="IPR010422">
    <property type="entry name" value="Ccdc124/Oxs1"/>
</dbReference>
<comment type="similarity">
    <text evidence="1">Belongs to the CCDC124 family.</text>
</comment>
<dbReference type="PANTHER" id="PTHR21680:SF0">
    <property type="entry name" value="COILED-COIL DOMAIN-CONTAINING PROTEIN 124"/>
    <property type="match status" value="1"/>
</dbReference>
<feature type="region of interest" description="Disordered" evidence="3">
    <location>
        <begin position="210"/>
        <end position="230"/>
    </location>
</feature>
<evidence type="ECO:0000313" key="7">
    <source>
        <dbReference type="Proteomes" id="UP000761534"/>
    </source>
</evidence>
<feature type="region of interest" description="Disordered" evidence="3">
    <location>
        <begin position="25"/>
        <end position="104"/>
    </location>
</feature>
<evidence type="ECO:0000259" key="4">
    <source>
        <dbReference type="Pfam" id="PF06244"/>
    </source>
</evidence>
<feature type="domain" description="LSO1/LSO2" evidence="5">
    <location>
        <begin position="22"/>
        <end position="83"/>
    </location>
</feature>
<dbReference type="EMBL" id="SWFS01000420">
    <property type="protein sequence ID" value="KAA8905015.1"/>
    <property type="molecule type" value="Genomic_DNA"/>
</dbReference>
<proteinExistence type="inferred from homology"/>
<dbReference type="InterPro" id="IPR054413">
    <property type="entry name" value="LSO1/2"/>
</dbReference>
<accession>A0A642UV48</accession>
<dbReference type="OrthoDB" id="76412at2759"/>
<feature type="compositionally biased region" description="Basic and acidic residues" evidence="3">
    <location>
        <begin position="57"/>
        <end position="83"/>
    </location>
</feature>
<evidence type="ECO:0000256" key="1">
    <source>
        <dbReference type="ARBA" id="ARBA00008296"/>
    </source>
</evidence>
<feature type="domain" description="Coiled-coil" evidence="4">
    <location>
        <begin position="115"/>
        <end position="198"/>
    </location>
</feature>
<evidence type="ECO:0000313" key="6">
    <source>
        <dbReference type="EMBL" id="KAA8905015.1"/>
    </source>
</evidence>